<dbReference type="Proteomes" id="UP001174677">
    <property type="component" value="Chromosome 17"/>
</dbReference>
<gene>
    <name evidence="1" type="ORF">P3X46_031657</name>
</gene>
<evidence type="ECO:0000313" key="2">
    <source>
        <dbReference type="Proteomes" id="UP001174677"/>
    </source>
</evidence>
<protein>
    <submittedName>
        <fullName evidence="1">Uncharacterized protein</fullName>
    </submittedName>
</protein>
<name>A0ABQ9KMJ1_HEVBR</name>
<proteinExistence type="predicted"/>
<reference evidence="1" key="1">
    <citation type="journal article" date="2023" name="Plant Biotechnol. J.">
        <title>Chromosome-level wild Hevea brasiliensis genome provides new tools for genomic-assisted breeding and valuable loci to elevate rubber yield.</title>
        <authorList>
            <person name="Cheng H."/>
            <person name="Song X."/>
            <person name="Hu Y."/>
            <person name="Wu T."/>
            <person name="Yang Q."/>
            <person name="An Z."/>
            <person name="Feng S."/>
            <person name="Deng Z."/>
            <person name="Wu W."/>
            <person name="Zeng X."/>
            <person name="Tu M."/>
            <person name="Wang X."/>
            <person name="Huang H."/>
        </authorList>
    </citation>
    <scope>NUCLEOTIDE SEQUENCE</scope>
    <source>
        <strain evidence="1">MT/VB/25A 57/8</strain>
    </source>
</reference>
<accession>A0ABQ9KMJ1</accession>
<organism evidence="1 2">
    <name type="scientific">Hevea brasiliensis</name>
    <name type="common">Para rubber tree</name>
    <name type="synonym">Siphonia brasiliensis</name>
    <dbReference type="NCBI Taxonomy" id="3981"/>
    <lineage>
        <taxon>Eukaryota</taxon>
        <taxon>Viridiplantae</taxon>
        <taxon>Streptophyta</taxon>
        <taxon>Embryophyta</taxon>
        <taxon>Tracheophyta</taxon>
        <taxon>Spermatophyta</taxon>
        <taxon>Magnoliopsida</taxon>
        <taxon>eudicotyledons</taxon>
        <taxon>Gunneridae</taxon>
        <taxon>Pentapetalae</taxon>
        <taxon>rosids</taxon>
        <taxon>fabids</taxon>
        <taxon>Malpighiales</taxon>
        <taxon>Euphorbiaceae</taxon>
        <taxon>Crotonoideae</taxon>
        <taxon>Micrandreae</taxon>
        <taxon>Hevea</taxon>
    </lineage>
</organism>
<dbReference type="EMBL" id="JARPOI010000017">
    <property type="protein sequence ID" value="KAJ9141080.1"/>
    <property type="molecule type" value="Genomic_DNA"/>
</dbReference>
<keyword evidence="2" id="KW-1185">Reference proteome</keyword>
<evidence type="ECO:0000313" key="1">
    <source>
        <dbReference type="EMBL" id="KAJ9141080.1"/>
    </source>
</evidence>
<sequence length="98" mass="13073">MQWVMVWTMRSRWRWMGPSGWRRMIMMMMMRRRRRRPRRRCMRMRWPVVWRAMMMRSRWMWMGMSRWRRMGTRRRRRWIAVMRVMMWWRIVHLCVVSC</sequence>
<comment type="caution">
    <text evidence="1">The sequence shown here is derived from an EMBL/GenBank/DDBJ whole genome shotgun (WGS) entry which is preliminary data.</text>
</comment>